<dbReference type="InterPro" id="IPR010920">
    <property type="entry name" value="LSM_dom_sf"/>
</dbReference>
<dbReference type="InterPro" id="IPR027141">
    <property type="entry name" value="LSm4/Sm_D1/D3"/>
</dbReference>
<evidence type="ECO:0000313" key="12">
    <source>
        <dbReference type="EMBL" id="KAJ8598681.1"/>
    </source>
</evidence>
<evidence type="ECO:0000256" key="4">
    <source>
        <dbReference type="ARBA" id="ARBA00022728"/>
    </source>
</evidence>
<keyword evidence="8 9" id="KW-0687">Ribonucleoprotein</keyword>
<keyword evidence="6 9" id="KW-0508">mRNA splicing</keyword>
<dbReference type="Gene3D" id="2.30.30.100">
    <property type="match status" value="1"/>
</dbReference>
<gene>
    <name evidence="9" type="primary">LSM4</name>
    <name evidence="12" type="ORF">CTAYLR_010719</name>
</gene>
<dbReference type="GO" id="GO:0005681">
    <property type="term" value="C:spliceosomal complex"/>
    <property type="evidence" value="ECO:0007669"/>
    <property type="project" value="UniProtKB-UniRule"/>
</dbReference>
<proteinExistence type="inferred from homology"/>
<feature type="compositionally biased region" description="Basic residues" evidence="10">
    <location>
        <begin position="89"/>
        <end position="100"/>
    </location>
</feature>
<keyword evidence="3 9" id="KW-0507">mRNA processing</keyword>
<feature type="region of interest" description="Disordered" evidence="10">
    <location>
        <begin position="80"/>
        <end position="136"/>
    </location>
</feature>
<dbReference type="AlphaFoldDB" id="A0AAD7XHK9"/>
<evidence type="ECO:0000259" key="11">
    <source>
        <dbReference type="PROSITE" id="PS52002"/>
    </source>
</evidence>
<evidence type="ECO:0000256" key="10">
    <source>
        <dbReference type="SAM" id="MobiDB-lite"/>
    </source>
</evidence>
<evidence type="ECO:0000256" key="5">
    <source>
        <dbReference type="ARBA" id="ARBA00022884"/>
    </source>
</evidence>
<evidence type="ECO:0000256" key="9">
    <source>
        <dbReference type="RuleBase" id="RU365049"/>
    </source>
</evidence>
<feature type="domain" description="Sm" evidence="11">
    <location>
        <begin position="2"/>
        <end position="75"/>
    </location>
</feature>
<evidence type="ECO:0000256" key="6">
    <source>
        <dbReference type="ARBA" id="ARBA00023187"/>
    </source>
</evidence>
<dbReference type="PANTHER" id="PTHR23338">
    <property type="entry name" value="SMALL NUCLEAR RIBONUCLEOPROTEIN SM"/>
    <property type="match status" value="1"/>
</dbReference>
<evidence type="ECO:0000256" key="7">
    <source>
        <dbReference type="ARBA" id="ARBA00023242"/>
    </source>
</evidence>
<feature type="compositionally biased region" description="Gly residues" evidence="10">
    <location>
        <begin position="127"/>
        <end position="136"/>
    </location>
</feature>
<evidence type="ECO:0000313" key="13">
    <source>
        <dbReference type="Proteomes" id="UP001230188"/>
    </source>
</evidence>
<evidence type="ECO:0000256" key="3">
    <source>
        <dbReference type="ARBA" id="ARBA00022664"/>
    </source>
</evidence>
<sequence>MFPLSLLTTAKGNPMLIELKNGDTYNGRLVNADSWMNISLQGVICTSKDGDRFWNIAECYIRGNSIKYLRIPDEIIDMVQEEEMPVKDKNKKSFSHRGRGGRVNTTGRGRGRGGRGGRRGEGRGNDGRGGPRGGAR</sequence>
<accession>A0AAD7XHK9</accession>
<dbReference type="SMART" id="SM00651">
    <property type="entry name" value="Sm"/>
    <property type="match status" value="1"/>
</dbReference>
<dbReference type="GO" id="GO:0003723">
    <property type="term" value="F:RNA binding"/>
    <property type="evidence" value="ECO:0007669"/>
    <property type="project" value="UniProtKB-KW"/>
</dbReference>
<comment type="function">
    <text evidence="9">Binds specifically to the 3'-terminal U-tract of U6 snRNA.</text>
</comment>
<dbReference type="SUPFAM" id="SSF50182">
    <property type="entry name" value="Sm-like ribonucleoproteins"/>
    <property type="match status" value="1"/>
</dbReference>
<comment type="subunit">
    <text evidence="9">LSm subunits form a heteromer with a doughnut shape.</text>
</comment>
<evidence type="ECO:0000256" key="8">
    <source>
        <dbReference type="ARBA" id="ARBA00023274"/>
    </source>
</evidence>
<keyword evidence="4 9" id="KW-0747">Spliceosome</keyword>
<comment type="caution">
    <text evidence="12">The sequence shown here is derived from an EMBL/GenBank/DDBJ whole genome shotgun (WGS) entry which is preliminary data.</text>
</comment>
<dbReference type="Pfam" id="PF01423">
    <property type="entry name" value="LSM"/>
    <property type="match status" value="1"/>
</dbReference>
<dbReference type="InterPro" id="IPR001163">
    <property type="entry name" value="Sm_dom_euk/arc"/>
</dbReference>
<keyword evidence="5 9" id="KW-0694">RNA-binding</keyword>
<reference evidence="12" key="1">
    <citation type="submission" date="2023-01" db="EMBL/GenBank/DDBJ databases">
        <title>Metagenome sequencing of chrysophaentin producing Chrysophaeum taylorii.</title>
        <authorList>
            <person name="Davison J."/>
            <person name="Bewley C."/>
        </authorList>
    </citation>
    <scope>NUCLEOTIDE SEQUENCE</scope>
    <source>
        <strain evidence="12">NIES-1699</strain>
    </source>
</reference>
<dbReference type="CDD" id="cd01723">
    <property type="entry name" value="LSm4"/>
    <property type="match status" value="1"/>
</dbReference>
<keyword evidence="13" id="KW-1185">Reference proteome</keyword>
<dbReference type="EMBL" id="JAQMWT010000665">
    <property type="protein sequence ID" value="KAJ8598681.1"/>
    <property type="molecule type" value="Genomic_DNA"/>
</dbReference>
<evidence type="ECO:0000256" key="1">
    <source>
        <dbReference type="ARBA" id="ARBA00004123"/>
    </source>
</evidence>
<dbReference type="PROSITE" id="PS52002">
    <property type="entry name" value="SM"/>
    <property type="match status" value="1"/>
</dbReference>
<name>A0AAD7XHK9_9STRA</name>
<dbReference type="GO" id="GO:0000398">
    <property type="term" value="P:mRNA splicing, via spliceosome"/>
    <property type="evidence" value="ECO:0007669"/>
    <property type="project" value="InterPro"/>
</dbReference>
<protein>
    <recommendedName>
        <fullName evidence="9">U6 snRNA-associated Sm-like protein LSm4</fullName>
    </recommendedName>
</protein>
<keyword evidence="7 9" id="KW-0539">Nucleus</keyword>
<dbReference type="GO" id="GO:0000956">
    <property type="term" value="P:nuclear-transcribed mRNA catabolic process"/>
    <property type="evidence" value="ECO:0007669"/>
    <property type="project" value="UniProtKB-UniRule"/>
</dbReference>
<dbReference type="InterPro" id="IPR034101">
    <property type="entry name" value="Lsm4"/>
</dbReference>
<comment type="similarity">
    <text evidence="2 9">Belongs to the snRNP Sm proteins family.</text>
</comment>
<dbReference type="Proteomes" id="UP001230188">
    <property type="component" value="Unassembled WGS sequence"/>
</dbReference>
<comment type="subcellular location">
    <subcellularLocation>
        <location evidence="1 9">Nucleus</location>
    </subcellularLocation>
</comment>
<organism evidence="12 13">
    <name type="scientific">Chrysophaeum taylorii</name>
    <dbReference type="NCBI Taxonomy" id="2483200"/>
    <lineage>
        <taxon>Eukaryota</taxon>
        <taxon>Sar</taxon>
        <taxon>Stramenopiles</taxon>
        <taxon>Ochrophyta</taxon>
        <taxon>Pelagophyceae</taxon>
        <taxon>Pelagomonadales</taxon>
        <taxon>Pelagomonadaceae</taxon>
        <taxon>Chrysophaeum</taxon>
    </lineage>
</organism>
<evidence type="ECO:0000256" key="2">
    <source>
        <dbReference type="ARBA" id="ARBA00006850"/>
    </source>
</evidence>
<dbReference type="InterPro" id="IPR047575">
    <property type="entry name" value="Sm"/>
</dbReference>